<accession>A0A2A2JXP9</accession>
<organism evidence="2 3">
    <name type="scientific">Diploscapter pachys</name>
    <dbReference type="NCBI Taxonomy" id="2018661"/>
    <lineage>
        <taxon>Eukaryota</taxon>
        <taxon>Metazoa</taxon>
        <taxon>Ecdysozoa</taxon>
        <taxon>Nematoda</taxon>
        <taxon>Chromadorea</taxon>
        <taxon>Rhabditida</taxon>
        <taxon>Rhabditina</taxon>
        <taxon>Rhabditomorpha</taxon>
        <taxon>Rhabditoidea</taxon>
        <taxon>Rhabditidae</taxon>
        <taxon>Diploscapter</taxon>
    </lineage>
</organism>
<proteinExistence type="predicted"/>
<protein>
    <submittedName>
        <fullName evidence="2">Uncharacterized protein</fullName>
    </submittedName>
</protein>
<dbReference type="STRING" id="2018661.A0A2A2JXP9"/>
<reference evidence="2 3" key="1">
    <citation type="journal article" date="2017" name="Curr. Biol.">
        <title>Genome architecture and evolution of a unichromosomal asexual nematode.</title>
        <authorList>
            <person name="Fradin H."/>
            <person name="Zegar C."/>
            <person name="Gutwein M."/>
            <person name="Lucas J."/>
            <person name="Kovtun M."/>
            <person name="Corcoran D."/>
            <person name="Baugh L.R."/>
            <person name="Kiontke K."/>
            <person name="Gunsalus K."/>
            <person name="Fitch D.H."/>
            <person name="Piano F."/>
        </authorList>
    </citation>
    <scope>NUCLEOTIDE SEQUENCE [LARGE SCALE GENOMIC DNA]</scope>
    <source>
        <strain evidence="2">PF1309</strain>
    </source>
</reference>
<keyword evidence="3" id="KW-1185">Reference proteome</keyword>
<dbReference type="EMBL" id="LIAE01010107">
    <property type="protein sequence ID" value="PAV66382.1"/>
    <property type="molecule type" value="Genomic_DNA"/>
</dbReference>
<evidence type="ECO:0000313" key="2">
    <source>
        <dbReference type="EMBL" id="PAV66382.1"/>
    </source>
</evidence>
<evidence type="ECO:0000256" key="1">
    <source>
        <dbReference type="SAM" id="MobiDB-lite"/>
    </source>
</evidence>
<sequence>MTTKILSSSSSSKTTDKLGGGNSLSSTTTPSLVSKPKGFLQIKVDRLLSSTVGVAKNLTDNIVYKAISCGDALAKEPLTESGTANQKISSINDALKQANSKMAKQFENIVSEISNSAISDYNTLQGVLGSLNDVLDAASSFTIGASAQSGIDGSYAVVYGTTQANGWQATVVRSTLTISQGTAYINGDIRPALLQGSGSAAVAQVDGGKLGVHGDFNGSIIDVPEGVMELIELTSLRFTARMMPEASVVGNSIYNVYVTSWNITYDKFGLVKQPQIQAAVTSWLPIDQISVDLSGESFGELSSLLFSPMVVENISPSYRDNVQAGVGTIKFSTANSNPMGIAVNFQEAKLPSVSSPVTGLSTSLISVRGTYNSENLLNNEFASGVILNVDGNLVLSNGTNLNIAGCTMQLVGNNILVKLISGSYYNILNTVWKTAIQILNITSSATRSVLATLNNPLSSDLEANLDYEIENYNDIFNVLPEDANKIRYIEEYTKEEWAAEATRLVQQSIARSMAKQVMETIGSLENAVAKKAIESGNLPYYWSKGSSRSGMVMMIGNGSVVLNDDYSCNNWTITFPKNVSDLNVGLTEKDNFQVGIWCFNPNPYAYVDNFDLLITSDAMEAHLKDLNQQEIP</sequence>
<name>A0A2A2JXP9_9BILA</name>
<dbReference type="OrthoDB" id="10673522at2759"/>
<comment type="caution">
    <text evidence="2">The sequence shown here is derived from an EMBL/GenBank/DDBJ whole genome shotgun (WGS) entry which is preliminary data.</text>
</comment>
<gene>
    <name evidence="2" type="ORF">WR25_24027</name>
</gene>
<dbReference type="Proteomes" id="UP000218231">
    <property type="component" value="Unassembled WGS sequence"/>
</dbReference>
<evidence type="ECO:0000313" key="3">
    <source>
        <dbReference type="Proteomes" id="UP000218231"/>
    </source>
</evidence>
<feature type="region of interest" description="Disordered" evidence="1">
    <location>
        <begin position="1"/>
        <end position="31"/>
    </location>
</feature>
<dbReference type="AlphaFoldDB" id="A0A2A2JXP9"/>